<evidence type="ECO:0000313" key="3">
    <source>
        <dbReference type="Proteomes" id="UP001175000"/>
    </source>
</evidence>
<comment type="caution">
    <text evidence="2">The sequence shown here is derived from an EMBL/GenBank/DDBJ whole genome shotgun (WGS) entry which is preliminary data.</text>
</comment>
<dbReference type="AlphaFoldDB" id="A0AA40C6H9"/>
<feature type="compositionally biased region" description="Basic residues" evidence="1">
    <location>
        <begin position="56"/>
        <end position="67"/>
    </location>
</feature>
<dbReference type="Proteomes" id="UP001175000">
    <property type="component" value="Unassembled WGS sequence"/>
</dbReference>
<dbReference type="EMBL" id="JAULSU010000002">
    <property type="protein sequence ID" value="KAK0626048.1"/>
    <property type="molecule type" value="Genomic_DNA"/>
</dbReference>
<evidence type="ECO:0000256" key="1">
    <source>
        <dbReference type="SAM" id="MobiDB-lite"/>
    </source>
</evidence>
<protein>
    <submittedName>
        <fullName evidence="2">Uncharacterized protein</fullName>
    </submittedName>
</protein>
<organism evidence="2 3">
    <name type="scientific">Immersiella caudata</name>
    <dbReference type="NCBI Taxonomy" id="314043"/>
    <lineage>
        <taxon>Eukaryota</taxon>
        <taxon>Fungi</taxon>
        <taxon>Dikarya</taxon>
        <taxon>Ascomycota</taxon>
        <taxon>Pezizomycotina</taxon>
        <taxon>Sordariomycetes</taxon>
        <taxon>Sordariomycetidae</taxon>
        <taxon>Sordariales</taxon>
        <taxon>Lasiosphaeriaceae</taxon>
        <taxon>Immersiella</taxon>
    </lineage>
</organism>
<keyword evidence="3" id="KW-1185">Reference proteome</keyword>
<proteinExistence type="predicted"/>
<gene>
    <name evidence="2" type="ORF">B0T14DRAFT_92377</name>
</gene>
<evidence type="ECO:0000313" key="2">
    <source>
        <dbReference type="EMBL" id="KAK0626048.1"/>
    </source>
</evidence>
<sequence>MVSMGRWCVTSVGSSSAGGFGHIYKVVEKIQIYDRDERFGSIRGASCKGHLGEKKVKGRGRSAKAKKQNAPGKRSRAEIGIPCSEIGCCPEPNLAGREEKADARPLRGSRYYKCESRCWAERPLLQLGNRDLDVLGKYRPAEQEAAASATPQISFLGSHAFTSGRSRCVICARQTLSQQSQEALFWFPLQVLQARREPDAVWVAP</sequence>
<feature type="region of interest" description="Disordered" evidence="1">
    <location>
        <begin position="56"/>
        <end position="75"/>
    </location>
</feature>
<reference evidence="2" key="1">
    <citation type="submission" date="2023-06" db="EMBL/GenBank/DDBJ databases">
        <title>Genome-scale phylogeny and comparative genomics of the fungal order Sordariales.</title>
        <authorList>
            <consortium name="Lawrence Berkeley National Laboratory"/>
            <person name="Hensen N."/>
            <person name="Bonometti L."/>
            <person name="Westerberg I."/>
            <person name="Brannstrom I.O."/>
            <person name="Guillou S."/>
            <person name="Cros-Aarteil S."/>
            <person name="Calhoun S."/>
            <person name="Haridas S."/>
            <person name="Kuo A."/>
            <person name="Mondo S."/>
            <person name="Pangilinan J."/>
            <person name="Riley R."/>
            <person name="Labutti K."/>
            <person name="Andreopoulos B."/>
            <person name="Lipzen A."/>
            <person name="Chen C."/>
            <person name="Yanf M."/>
            <person name="Daum C."/>
            <person name="Ng V."/>
            <person name="Clum A."/>
            <person name="Steindorff A."/>
            <person name="Ohm R."/>
            <person name="Martin F."/>
            <person name="Silar P."/>
            <person name="Natvig D."/>
            <person name="Lalanne C."/>
            <person name="Gautier V."/>
            <person name="Ament-Velasquez S.L."/>
            <person name="Kruys A."/>
            <person name="Hutchinson M.I."/>
            <person name="Powell A.J."/>
            <person name="Barry K."/>
            <person name="Miller A.N."/>
            <person name="Grigoriev I.V."/>
            <person name="Debuchy R."/>
            <person name="Gladieux P."/>
            <person name="Thoren M.H."/>
            <person name="Johannesson H."/>
        </authorList>
    </citation>
    <scope>NUCLEOTIDE SEQUENCE</scope>
    <source>
        <strain evidence="2">CBS 606.72</strain>
    </source>
</reference>
<name>A0AA40C6H9_9PEZI</name>
<accession>A0AA40C6H9</accession>